<comment type="caution">
    <text evidence="1">The sequence shown here is derived from an EMBL/GenBank/DDBJ whole genome shotgun (WGS) entry which is preliminary data.</text>
</comment>
<gene>
    <name evidence="1" type="ORF">CDD81_7151</name>
</gene>
<proteinExistence type="predicted"/>
<accession>A0A2C5Y5B9</accession>
<name>A0A2C5Y5B9_9HYPO</name>
<reference evidence="1 2" key="1">
    <citation type="submission" date="2017-06" db="EMBL/GenBank/DDBJ databases">
        <title>Ant-infecting Ophiocordyceps genomes reveal a high diversity of potential behavioral manipulation genes and a possible major role for enterotoxins.</title>
        <authorList>
            <person name="De Bekker C."/>
            <person name="Evans H.C."/>
            <person name="Brachmann A."/>
            <person name="Hughes D.P."/>
        </authorList>
    </citation>
    <scope>NUCLEOTIDE SEQUENCE [LARGE SCALE GENOMIC DNA]</scope>
    <source>
        <strain evidence="1 2">Map64</strain>
    </source>
</reference>
<protein>
    <submittedName>
        <fullName evidence="1">Uncharacterized protein</fullName>
    </submittedName>
</protein>
<evidence type="ECO:0000313" key="2">
    <source>
        <dbReference type="Proteomes" id="UP000226192"/>
    </source>
</evidence>
<organism evidence="1 2">
    <name type="scientific">Ophiocordyceps australis</name>
    <dbReference type="NCBI Taxonomy" id="1399860"/>
    <lineage>
        <taxon>Eukaryota</taxon>
        <taxon>Fungi</taxon>
        <taxon>Dikarya</taxon>
        <taxon>Ascomycota</taxon>
        <taxon>Pezizomycotina</taxon>
        <taxon>Sordariomycetes</taxon>
        <taxon>Hypocreomycetidae</taxon>
        <taxon>Hypocreales</taxon>
        <taxon>Ophiocordycipitaceae</taxon>
        <taxon>Ophiocordyceps</taxon>
    </lineage>
</organism>
<keyword evidence="2" id="KW-1185">Reference proteome</keyword>
<dbReference type="AlphaFoldDB" id="A0A2C5Y5B9"/>
<evidence type="ECO:0000313" key="1">
    <source>
        <dbReference type="EMBL" id="PHH62432.1"/>
    </source>
</evidence>
<dbReference type="EMBL" id="NJET01000072">
    <property type="protein sequence ID" value="PHH62432.1"/>
    <property type="molecule type" value="Genomic_DNA"/>
</dbReference>
<dbReference type="Proteomes" id="UP000226192">
    <property type="component" value="Unassembled WGS sequence"/>
</dbReference>
<dbReference type="OrthoDB" id="4186099at2759"/>
<sequence length="93" mass="10476">MAVSATLVDDNFCTNGLYHCGWNLLKTARNQDSRSQQMYQALQEHGVSPPYNNHTIQQSLFRCKGGTNSHIIFSITCEDTCEAGEDDHDDYCD</sequence>